<evidence type="ECO:0008006" key="4">
    <source>
        <dbReference type="Google" id="ProtNLM"/>
    </source>
</evidence>
<dbReference type="Pfam" id="PF19579">
    <property type="entry name" value="FtsL_2"/>
    <property type="match status" value="1"/>
</dbReference>
<dbReference type="OrthoDB" id="997106at2"/>
<name>A0A098BZE9_9BACT</name>
<sequence>MKFKFDNIRKSFVHVFGGSVLTENFFLRNMRFILALVIIMILFISHRYTMLQGMSDIERLQQQLKDVKYESLTISSSLTEASRQSEIERRVEEAGLDLVITNEPVYYID</sequence>
<proteinExistence type="predicted"/>
<dbReference type="HOGENOM" id="CLU_110694_2_0_10"/>
<keyword evidence="1" id="KW-0472">Membrane</keyword>
<dbReference type="EMBL" id="LN515532">
    <property type="protein sequence ID" value="CEA14992.1"/>
    <property type="molecule type" value="Genomic_DNA"/>
</dbReference>
<keyword evidence="1" id="KW-0812">Transmembrane</keyword>
<organism evidence="2 3">
    <name type="scientific">Fermentimonas caenicola</name>
    <dbReference type="NCBI Taxonomy" id="1562970"/>
    <lineage>
        <taxon>Bacteria</taxon>
        <taxon>Pseudomonadati</taxon>
        <taxon>Bacteroidota</taxon>
        <taxon>Bacteroidia</taxon>
        <taxon>Bacteroidales</taxon>
        <taxon>Dysgonomonadaceae</taxon>
        <taxon>Fermentimonas</taxon>
    </lineage>
</organism>
<dbReference type="KEGG" id="pbt:ING2E5B_0222"/>
<evidence type="ECO:0000256" key="1">
    <source>
        <dbReference type="SAM" id="Phobius"/>
    </source>
</evidence>
<gene>
    <name evidence="2" type="ORF">ING2E5B_0222</name>
</gene>
<protein>
    <recommendedName>
        <fullName evidence="4">Cell division protein FtsL</fullName>
    </recommendedName>
</protein>
<keyword evidence="1" id="KW-1133">Transmembrane helix</keyword>
<evidence type="ECO:0000313" key="3">
    <source>
        <dbReference type="Proteomes" id="UP000032417"/>
    </source>
</evidence>
<dbReference type="STRING" id="1562970.ING2E5B_0222"/>
<dbReference type="AlphaFoldDB" id="A0A098BZE9"/>
<feature type="transmembrane region" description="Helical" evidence="1">
    <location>
        <begin position="25"/>
        <end position="44"/>
    </location>
</feature>
<reference evidence="2 3" key="1">
    <citation type="submission" date="2014-08" db="EMBL/GenBank/DDBJ databases">
        <authorList>
            <person name="Wibberg D."/>
        </authorList>
    </citation>
    <scope>NUCLEOTIDE SEQUENCE [LARGE SCALE GENOMIC DNA]</scope>
    <source>
        <strain evidence="3">ING2-E5B</strain>
    </source>
</reference>
<evidence type="ECO:0000313" key="2">
    <source>
        <dbReference type="EMBL" id="CEA14992.1"/>
    </source>
</evidence>
<dbReference type="InterPro" id="IPR045755">
    <property type="entry name" value="FtsL-like"/>
</dbReference>
<keyword evidence="3" id="KW-1185">Reference proteome</keyword>
<dbReference type="Proteomes" id="UP000032417">
    <property type="component" value="Chromosome 1"/>
</dbReference>
<accession>A0A098BZE9</accession>